<feature type="region of interest" description="Disordered" evidence="3">
    <location>
        <begin position="175"/>
        <end position="194"/>
    </location>
</feature>
<gene>
    <name evidence="5" type="ORF">PSHT_11124</name>
</gene>
<evidence type="ECO:0000256" key="3">
    <source>
        <dbReference type="SAM" id="MobiDB-lite"/>
    </source>
</evidence>
<dbReference type="PROSITE" id="PS50081">
    <property type="entry name" value="ZF_DAG_PE_2"/>
    <property type="match status" value="1"/>
</dbReference>
<dbReference type="Pfam" id="PF00130">
    <property type="entry name" value="C1_1"/>
    <property type="match status" value="1"/>
</dbReference>
<dbReference type="EMBL" id="PKSM01000180">
    <property type="protein sequence ID" value="POW04734.1"/>
    <property type="molecule type" value="Genomic_DNA"/>
</dbReference>
<dbReference type="OrthoDB" id="8783038at2759"/>
<feature type="compositionally biased region" description="Polar residues" evidence="3">
    <location>
        <begin position="180"/>
        <end position="194"/>
    </location>
</feature>
<evidence type="ECO:0000259" key="4">
    <source>
        <dbReference type="PROSITE" id="PS50081"/>
    </source>
</evidence>
<keyword evidence="1" id="KW-0479">Metal-binding</keyword>
<protein>
    <recommendedName>
        <fullName evidence="4">Phorbol-ester/DAG-type domain-containing protein</fullName>
    </recommendedName>
</protein>
<dbReference type="InterPro" id="IPR046349">
    <property type="entry name" value="C1-like_sf"/>
</dbReference>
<evidence type="ECO:0000313" key="6">
    <source>
        <dbReference type="Proteomes" id="UP000238274"/>
    </source>
</evidence>
<dbReference type="GO" id="GO:0046872">
    <property type="term" value="F:metal ion binding"/>
    <property type="evidence" value="ECO:0007669"/>
    <property type="project" value="UniProtKB-KW"/>
</dbReference>
<accession>A0A2S4V5D2</accession>
<evidence type="ECO:0000256" key="1">
    <source>
        <dbReference type="ARBA" id="ARBA00022723"/>
    </source>
</evidence>
<comment type="caution">
    <text evidence="5">The sequence shown here is derived from an EMBL/GenBank/DDBJ whole genome shotgun (WGS) entry which is preliminary data.</text>
</comment>
<dbReference type="CDD" id="cd20824">
    <property type="entry name" value="C1_SpBZZ1-like"/>
    <property type="match status" value="1"/>
</dbReference>
<dbReference type="Gene3D" id="3.30.60.20">
    <property type="match status" value="1"/>
</dbReference>
<dbReference type="SMART" id="SM00109">
    <property type="entry name" value="C1"/>
    <property type="match status" value="1"/>
</dbReference>
<evidence type="ECO:0000313" key="5">
    <source>
        <dbReference type="EMBL" id="POW04734.1"/>
    </source>
</evidence>
<proteinExistence type="predicted"/>
<dbReference type="Proteomes" id="UP000238274">
    <property type="component" value="Unassembled WGS sequence"/>
</dbReference>
<reference evidence="5 6" key="1">
    <citation type="submission" date="2017-12" db="EMBL/GenBank/DDBJ databases">
        <title>Gene loss provides genomic basis for host adaptation in cereal stripe rust fungi.</title>
        <authorList>
            <person name="Xia C."/>
        </authorList>
    </citation>
    <scope>NUCLEOTIDE SEQUENCE [LARGE SCALE GENOMIC DNA]</scope>
    <source>
        <strain evidence="5 6">93TX-2</strain>
    </source>
</reference>
<sequence>MPLTSPEPKVLLQNRLGQAHSKASELEPTIEAKRHEITGLENLREASSSNESLGDPDEVVENLLESYTVLTKEVEVLEQTLGDDQGSQRPHTFKSASFVTPTTCCLCNSNIWGIAKQGVTCKACSISAHVKCGPKLLDYVEGIDTIPNQGGLTRAVSTSNRPPAVQTHGLGVGGAGGVSRSATTANRSVAPQSQARPQARMIYGYEASSGFEVSASECGNAHSLKLVWRR</sequence>
<dbReference type="AlphaFoldDB" id="A0A2S4V5D2"/>
<reference evidence="6" key="2">
    <citation type="journal article" date="2018" name="BMC Genomics">
        <title>Genomic insights into host adaptation between the wheat stripe rust pathogen (Puccinia striiformis f. sp. tritici) and the barley stripe rust pathogen (Puccinia striiformis f. sp. hordei).</title>
        <authorList>
            <person name="Xia C."/>
            <person name="Wang M."/>
            <person name="Yin C."/>
            <person name="Cornejo O.E."/>
            <person name="Hulbert S.H."/>
            <person name="Chen X."/>
        </authorList>
    </citation>
    <scope>NUCLEOTIDE SEQUENCE [LARGE SCALE GENOMIC DNA]</scope>
    <source>
        <strain evidence="6">93TX-2</strain>
    </source>
</reference>
<feature type="domain" description="Phorbol-ester/DAG-type" evidence="4">
    <location>
        <begin position="90"/>
        <end position="140"/>
    </location>
</feature>
<organism evidence="5 6">
    <name type="scientific">Puccinia striiformis</name>
    <dbReference type="NCBI Taxonomy" id="27350"/>
    <lineage>
        <taxon>Eukaryota</taxon>
        <taxon>Fungi</taxon>
        <taxon>Dikarya</taxon>
        <taxon>Basidiomycota</taxon>
        <taxon>Pucciniomycotina</taxon>
        <taxon>Pucciniomycetes</taxon>
        <taxon>Pucciniales</taxon>
        <taxon>Pucciniaceae</taxon>
        <taxon>Puccinia</taxon>
    </lineage>
</organism>
<dbReference type="VEuPathDB" id="FungiDB:PSHT_11124"/>
<keyword evidence="2" id="KW-0862">Zinc</keyword>
<reference evidence="6" key="3">
    <citation type="journal article" date="2018" name="Mol. Plant Microbe Interact.">
        <title>Genome sequence resources for the wheat stripe rust pathogen (Puccinia striiformis f. sp. tritici) and the barley stripe rust pathogen (Puccinia striiformis f. sp. hordei).</title>
        <authorList>
            <person name="Xia C."/>
            <person name="Wang M."/>
            <person name="Yin C."/>
            <person name="Cornejo O.E."/>
            <person name="Hulbert S.H."/>
            <person name="Chen X."/>
        </authorList>
    </citation>
    <scope>NUCLEOTIDE SEQUENCE [LARGE SCALE GENOMIC DNA]</scope>
    <source>
        <strain evidence="6">93TX-2</strain>
    </source>
</reference>
<keyword evidence="6" id="KW-1185">Reference proteome</keyword>
<name>A0A2S4V5D2_9BASI</name>
<dbReference type="SUPFAM" id="SSF57889">
    <property type="entry name" value="Cysteine-rich domain"/>
    <property type="match status" value="1"/>
</dbReference>
<evidence type="ECO:0000256" key="2">
    <source>
        <dbReference type="ARBA" id="ARBA00022833"/>
    </source>
</evidence>
<dbReference type="InterPro" id="IPR002219">
    <property type="entry name" value="PKC_DAG/PE"/>
</dbReference>